<evidence type="ECO:0000313" key="3">
    <source>
        <dbReference type="EMBL" id="KAK7474949.1"/>
    </source>
</evidence>
<proteinExistence type="predicted"/>
<dbReference type="Proteomes" id="UP001519460">
    <property type="component" value="Unassembled WGS sequence"/>
</dbReference>
<evidence type="ECO:0000313" key="4">
    <source>
        <dbReference type="Proteomes" id="UP001519460"/>
    </source>
</evidence>
<keyword evidence="4" id="KW-1185">Reference proteome</keyword>
<comment type="caution">
    <text evidence="3">The sequence shown here is derived from an EMBL/GenBank/DDBJ whole genome shotgun (WGS) entry which is preliminary data.</text>
</comment>
<protein>
    <recommendedName>
        <fullName evidence="2">MIB/HERC2 domain-containing protein</fullName>
    </recommendedName>
</protein>
<feature type="domain" description="MIB/HERC2" evidence="2">
    <location>
        <begin position="172"/>
        <end position="245"/>
    </location>
</feature>
<reference evidence="3 4" key="1">
    <citation type="journal article" date="2023" name="Sci. Data">
        <title>Genome assembly of the Korean intertidal mud-creeper Batillaria attramentaria.</title>
        <authorList>
            <person name="Patra A.K."/>
            <person name="Ho P.T."/>
            <person name="Jun S."/>
            <person name="Lee S.J."/>
            <person name="Kim Y."/>
            <person name="Won Y.J."/>
        </authorList>
    </citation>
    <scope>NUCLEOTIDE SEQUENCE [LARGE SCALE GENOMIC DNA]</scope>
    <source>
        <strain evidence="3">Wonlab-2016</strain>
    </source>
</reference>
<dbReference type="AlphaFoldDB" id="A0ABD0JJ46"/>
<evidence type="ECO:0000256" key="1">
    <source>
        <dbReference type="SAM" id="MobiDB-lite"/>
    </source>
</evidence>
<organism evidence="3 4">
    <name type="scientific">Batillaria attramentaria</name>
    <dbReference type="NCBI Taxonomy" id="370345"/>
    <lineage>
        <taxon>Eukaryota</taxon>
        <taxon>Metazoa</taxon>
        <taxon>Spiralia</taxon>
        <taxon>Lophotrochozoa</taxon>
        <taxon>Mollusca</taxon>
        <taxon>Gastropoda</taxon>
        <taxon>Caenogastropoda</taxon>
        <taxon>Sorbeoconcha</taxon>
        <taxon>Cerithioidea</taxon>
        <taxon>Batillariidae</taxon>
        <taxon>Batillaria</taxon>
    </lineage>
</organism>
<dbReference type="Pfam" id="PF06701">
    <property type="entry name" value="MIB_HERC2"/>
    <property type="match status" value="1"/>
</dbReference>
<evidence type="ECO:0000259" key="2">
    <source>
        <dbReference type="PROSITE" id="PS51416"/>
    </source>
</evidence>
<dbReference type="InterPro" id="IPR037252">
    <property type="entry name" value="Mib_Herc2_sf"/>
</dbReference>
<dbReference type="EMBL" id="JACVVK020000420">
    <property type="protein sequence ID" value="KAK7474949.1"/>
    <property type="molecule type" value="Genomic_DNA"/>
</dbReference>
<dbReference type="Gene3D" id="2.30.30.40">
    <property type="entry name" value="SH3 Domains"/>
    <property type="match status" value="1"/>
</dbReference>
<feature type="region of interest" description="Disordered" evidence="1">
    <location>
        <begin position="87"/>
        <end position="188"/>
    </location>
</feature>
<name>A0ABD0JJ46_9CAEN</name>
<dbReference type="InterPro" id="IPR010606">
    <property type="entry name" value="Mib_Herc2"/>
</dbReference>
<dbReference type="SUPFAM" id="SSF159034">
    <property type="entry name" value="Mib/herc2 domain-like"/>
    <property type="match status" value="1"/>
</dbReference>
<sequence>MDYPVRKLVCVPVKFLPGIRPKKYETLSLIFTTQQGTRNIAPPLLRGNAGGLYDYEGELDEFDAYSGQPYAFDDYQGQSYVSGAYRGQPAASGAQRGQPAASGAYRGQPAASGAHRGQPGASGAQRGQPATSGAHKGQPARGRDHPNDLSGIGNLDARFAADPRFSNAPGSFRNLTVPPIKAGDRVRRGPNWRYGNQDGNPPGPGTVTGPDSTPDWWRVIWDSGGENCYCWGEDGKFDLEIISGRR</sequence>
<accession>A0ABD0JJ46</accession>
<gene>
    <name evidence="3" type="ORF">BaRGS_00033836</name>
</gene>
<dbReference type="PROSITE" id="PS51416">
    <property type="entry name" value="MIB_HERC2"/>
    <property type="match status" value="1"/>
</dbReference>